<proteinExistence type="predicted"/>
<evidence type="ECO:0000256" key="1">
    <source>
        <dbReference type="SAM" id="Phobius"/>
    </source>
</evidence>
<dbReference type="Proteomes" id="UP000182658">
    <property type="component" value="Unassembled WGS sequence"/>
</dbReference>
<dbReference type="OrthoDB" id="5178598at2759"/>
<name>A0A1J7J076_9PEZI</name>
<dbReference type="EMBL" id="KV875100">
    <property type="protein sequence ID" value="OIW26713.1"/>
    <property type="molecule type" value="Genomic_DNA"/>
</dbReference>
<dbReference type="InParanoid" id="A0A1J7J076"/>
<gene>
    <name evidence="2" type="ORF">CONLIGDRAFT_634946</name>
</gene>
<sequence length="149" mass="17221">MFTDNKFHRQCDSDIDLDQTQSNCTSGTIKYTKQDFKEILCQMITICITMSAIDLFREGFTLDFWAVHSSPSTAWAVMPLLAYSFLPLGGLFSIPCEVFLIWPTVLGITHQYGTTVLDWFYNQPPSHPWQFWQAPLMWFTLLAGSDRLY</sequence>
<keyword evidence="3" id="KW-1185">Reference proteome</keyword>
<dbReference type="AlphaFoldDB" id="A0A1J7J076"/>
<keyword evidence="1" id="KW-1133">Transmembrane helix</keyword>
<organism evidence="2 3">
    <name type="scientific">Coniochaeta ligniaria NRRL 30616</name>
    <dbReference type="NCBI Taxonomy" id="1408157"/>
    <lineage>
        <taxon>Eukaryota</taxon>
        <taxon>Fungi</taxon>
        <taxon>Dikarya</taxon>
        <taxon>Ascomycota</taxon>
        <taxon>Pezizomycotina</taxon>
        <taxon>Sordariomycetes</taxon>
        <taxon>Sordariomycetidae</taxon>
        <taxon>Coniochaetales</taxon>
        <taxon>Coniochaetaceae</taxon>
        <taxon>Coniochaeta</taxon>
    </lineage>
</organism>
<keyword evidence="1" id="KW-0812">Transmembrane</keyword>
<feature type="transmembrane region" description="Helical" evidence="1">
    <location>
        <begin position="39"/>
        <end position="56"/>
    </location>
</feature>
<accession>A0A1J7J076</accession>
<keyword evidence="1" id="KW-0472">Membrane</keyword>
<evidence type="ECO:0000313" key="2">
    <source>
        <dbReference type="EMBL" id="OIW26713.1"/>
    </source>
</evidence>
<protein>
    <submittedName>
        <fullName evidence="2">Uncharacterized protein</fullName>
    </submittedName>
</protein>
<evidence type="ECO:0000313" key="3">
    <source>
        <dbReference type="Proteomes" id="UP000182658"/>
    </source>
</evidence>
<reference evidence="2 3" key="1">
    <citation type="submission" date="2016-10" db="EMBL/GenBank/DDBJ databases">
        <title>Draft genome sequence of Coniochaeta ligniaria NRRL30616, a lignocellulolytic fungus for bioabatement of inhibitors in plant biomass hydrolysates.</title>
        <authorList>
            <consortium name="DOE Joint Genome Institute"/>
            <person name="Jimenez D.J."/>
            <person name="Hector R.E."/>
            <person name="Riley R."/>
            <person name="Sun H."/>
            <person name="Grigoriev I.V."/>
            <person name="Van Elsas J.D."/>
            <person name="Nichols N.N."/>
        </authorList>
    </citation>
    <scope>NUCLEOTIDE SEQUENCE [LARGE SCALE GENOMIC DNA]</scope>
    <source>
        <strain evidence="2 3">NRRL 30616</strain>
    </source>
</reference>
<feature type="transmembrane region" description="Helical" evidence="1">
    <location>
        <begin position="76"/>
        <end position="102"/>
    </location>
</feature>